<reference evidence="1 2" key="4">
    <citation type="journal article" date="2011" name="BMC Genomics">
        <title>RNA-Seq improves annotation of protein-coding genes in the cucumber genome.</title>
        <authorList>
            <person name="Li Z."/>
            <person name="Zhang Z."/>
            <person name="Yan P."/>
            <person name="Huang S."/>
            <person name="Fei Z."/>
            <person name="Lin K."/>
        </authorList>
    </citation>
    <scope>NUCLEOTIDE SEQUENCE [LARGE SCALE GENOMIC DNA]</scope>
    <source>
        <strain evidence="2">cv. 9930</strain>
    </source>
</reference>
<reference evidence="1 2" key="1">
    <citation type="journal article" date="2009" name="Nat. Genet.">
        <title>The genome of the cucumber, Cucumis sativus L.</title>
        <authorList>
            <person name="Huang S."/>
            <person name="Li R."/>
            <person name="Zhang Z."/>
            <person name="Li L."/>
            <person name="Gu X."/>
            <person name="Fan W."/>
            <person name="Lucas W.J."/>
            <person name="Wang X."/>
            <person name="Xie B."/>
            <person name="Ni P."/>
            <person name="Ren Y."/>
            <person name="Zhu H."/>
            <person name="Li J."/>
            <person name="Lin K."/>
            <person name="Jin W."/>
            <person name="Fei Z."/>
            <person name="Li G."/>
            <person name="Staub J."/>
            <person name="Kilian A."/>
            <person name="van der Vossen E.A."/>
            <person name="Wu Y."/>
            <person name="Guo J."/>
            <person name="He J."/>
            <person name="Jia Z."/>
            <person name="Ren Y."/>
            <person name="Tian G."/>
            <person name="Lu Y."/>
            <person name="Ruan J."/>
            <person name="Qian W."/>
            <person name="Wang M."/>
            <person name="Huang Q."/>
            <person name="Li B."/>
            <person name="Xuan Z."/>
            <person name="Cao J."/>
            <person name="Asan"/>
            <person name="Wu Z."/>
            <person name="Zhang J."/>
            <person name="Cai Q."/>
            <person name="Bai Y."/>
            <person name="Zhao B."/>
            <person name="Han Y."/>
            <person name="Li Y."/>
            <person name="Li X."/>
            <person name="Wang S."/>
            <person name="Shi Q."/>
            <person name="Liu S."/>
            <person name="Cho W.K."/>
            <person name="Kim J.Y."/>
            <person name="Xu Y."/>
            <person name="Heller-Uszynska K."/>
            <person name="Miao H."/>
            <person name="Cheng Z."/>
            <person name="Zhang S."/>
            <person name="Wu J."/>
            <person name="Yang Y."/>
            <person name="Kang H."/>
            <person name="Li M."/>
            <person name="Liang H."/>
            <person name="Ren X."/>
            <person name="Shi Z."/>
            <person name="Wen M."/>
            <person name="Jian M."/>
            <person name="Yang H."/>
            <person name="Zhang G."/>
            <person name="Yang Z."/>
            <person name="Chen R."/>
            <person name="Liu S."/>
            <person name="Li J."/>
            <person name="Ma L."/>
            <person name="Liu H."/>
            <person name="Zhou Y."/>
            <person name="Zhao J."/>
            <person name="Fang X."/>
            <person name="Li G."/>
            <person name="Fang L."/>
            <person name="Li Y."/>
            <person name="Liu D."/>
            <person name="Zheng H."/>
            <person name="Zhang Y."/>
            <person name="Qin N."/>
            <person name="Li Z."/>
            <person name="Yang G."/>
            <person name="Yang S."/>
            <person name="Bolund L."/>
            <person name="Kristiansen K."/>
            <person name="Zheng H."/>
            <person name="Li S."/>
            <person name="Zhang X."/>
            <person name="Yang H."/>
            <person name="Wang J."/>
            <person name="Sun R."/>
            <person name="Zhang B."/>
            <person name="Jiang S."/>
            <person name="Wang J."/>
            <person name="Du Y."/>
            <person name="Li S."/>
        </authorList>
    </citation>
    <scope>NUCLEOTIDE SEQUENCE [LARGE SCALE GENOMIC DNA]</scope>
    <source>
        <strain evidence="2">cv. 9930</strain>
    </source>
</reference>
<dbReference type="Proteomes" id="UP000029981">
    <property type="component" value="Chromosome 6"/>
</dbReference>
<gene>
    <name evidence="1" type="ORF">Csa_6G486690</name>
</gene>
<name>A0A0A0KKW5_CUCSA</name>
<organism evidence="1 2">
    <name type="scientific">Cucumis sativus</name>
    <name type="common">Cucumber</name>
    <dbReference type="NCBI Taxonomy" id="3659"/>
    <lineage>
        <taxon>Eukaryota</taxon>
        <taxon>Viridiplantae</taxon>
        <taxon>Streptophyta</taxon>
        <taxon>Embryophyta</taxon>
        <taxon>Tracheophyta</taxon>
        <taxon>Spermatophyta</taxon>
        <taxon>Magnoliopsida</taxon>
        <taxon>eudicotyledons</taxon>
        <taxon>Gunneridae</taxon>
        <taxon>Pentapetalae</taxon>
        <taxon>rosids</taxon>
        <taxon>fabids</taxon>
        <taxon>Cucurbitales</taxon>
        <taxon>Cucurbitaceae</taxon>
        <taxon>Benincaseae</taxon>
        <taxon>Cucumis</taxon>
    </lineage>
</organism>
<reference evidence="1 2" key="3">
    <citation type="journal article" date="2010" name="BMC Genomics">
        <title>Transcriptome sequencing and comparative analysis of cucumber flowers with different sex types.</title>
        <authorList>
            <person name="Guo S."/>
            <person name="Zheng Y."/>
            <person name="Joung J.G."/>
            <person name="Liu S."/>
            <person name="Zhang Z."/>
            <person name="Crasta O.R."/>
            <person name="Sobral B.W."/>
            <person name="Xu Y."/>
            <person name="Huang S."/>
            <person name="Fei Z."/>
        </authorList>
    </citation>
    <scope>NUCLEOTIDE SEQUENCE [LARGE SCALE GENOMIC DNA]</scope>
    <source>
        <strain evidence="2">cv. 9930</strain>
    </source>
</reference>
<evidence type="ECO:0000313" key="2">
    <source>
        <dbReference type="Proteomes" id="UP000029981"/>
    </source>
</evidence>
<accession>A0A0A0KKW5</accession>
<dbReference type="Gramene" id="KGN48396">
    <property type="protein sequence ID" value="KGN48396"/>
    <property type="gene ID" value="Csa_6G486690"/>
</dbReference>
<evidence type="ECO:0000313" key="1">
    <source>
        <dbReference type="EMBL" id="KGN48396.1"/>
    </source>
</evidence>
<keyword evidence="2" id="KW-1185">Reference proteome</keyword>
<reference evidence="1 2" key="2">
    <citation type="journal article" date="2009" name="PLoS ONE">
        <title>An integrated genetic and cytogenetic map of the cucumber genome.</title>
        <authorList>
            <person name="Ren Y."/>
            <person name="Zhang Z."/>
            <person name="Liu J."/>
            <person name="Staub J.E."/>
            <person name="Han Y."/>
            <person name="Cheng Z."/>
            <person name="Li X."/>
            <person name="Lu J."/>
            <person name="Miao H."/>
            <person name="Kang H."/>
            <person name="Xie B."/>
            <person name="Gu X."/>
            <person name="Wang X."/>
            <person name="Du Y."/>
            <person name="Jin W."/>
            <person name="Huang S."/>
        </authorList>
    </citation>
    <scope>NUCLEOTIDE SEQUENCE [LARGE SCALE GENOMIC DNA]</scope>
    <source>
        <strain evidence="2">cv. 9930</strain>
    </source>
</reference>
<sequence>MDRQREKGIKGFVCVSEKKGGPRSVVVALGSAHHRSWESKEEKQLVVWFGFGDSYFICGSGLSPVRKMGLNIPDSTVALSE</sequence>
<proteinExistence type="predicted"/>
<protein>
    <submittedName>
        <fullName evidence="1">Uncharacterized protein</fullName>
    </submittedName>
</protein>
<dbReference type="EMBL" id="CM002927">
    <property type="protein sequence ID" value="KGN48396.1"/>
    <property type="molecule type" value="Genomic_DNA"/>
</dbReference>
<dbReference type="AlphaFoldDB" id="A0A0A0KKW5"/>